<reference evidence="1" key="2">
    <citation type="journal article" date="2015" name="Fish Shellfish Immunol.">
        <title>Early steps in the European eel (Anguilla anguilla)-Vibrio vulnificus interaction in the gills: Role of the RtxA13 toxin.</title>
        <authorList>
            <person name="Callol A."/>
            <person name="Pajuelo D."/>
            <person name="Ebbesson L."/>
            <person name="Teles M."/>
            <person name="MacKenzie S."/>
            <person name="Amaro C."/>
        </authorList>
    </citation>
    <scope>NUCLEOTIDE SEQUENCE</scope>
</reference>
<organism evidence="1">
    <name type="scientific">Anguilla anguilla</name>
    <name type="common">European freshwater eel</name>
    <name type="synonym">Muraena anguilla</name>
    <dbReference type="NCBI Taxonomy" id="7936"/>
    <lineage>
        <taxon>Eukaryota</taxon>
        <taxon>Metazoa</taxon>
        <taxon>Chordata</taxon>
        <taxon>Craniata</taxon>
        <taxon>Vertebrata</taxon>
        <taxon>Euteleostomi</taxon>
        <taxon>Actinopterygii</taxon>
        <taxon>Neopterygii</taxon>
        <taxon>Teleostei</taxon>
        <taxon>Anguilliformes</taxon>
        <taxon>Anguillidae</taxon>
        <taxon>Anguilla</taxon>
    </lineage>
</organism>
<name>A0A0E9VTX9_ANGAN</name>
<accession>A0A0E9VTX9</accession>
<reference evidence="1" key="1">
    <citation type="submission" date="2014-11" db="EMBL/GenBank/DDBJ databases">
        <authorList>
            <person name="Amaro Gonzalez C."/>
        </authorList>
    </citation>
    <scope>NUCLEOTIDE SEQUENCE</scope>
</reference>
<dbReference type="AlphaFoldDB" id="A0A0E9VTX9"/>
<dbReference type="EMBL" id="GBXM01027844">
    <property type="protein sequence ID" value="JAH80733.1"/>
    <property type="molecule type" value="Transcribed_RNA"/>
</dbReference>
<evidence type="ECO:0000313" key="1">
    <source>
        <dbReference type="EMBL" id="JAH80733.1"/>
    </source>
</evidence>
<proteinExistence type="predicted"/>
<sequence>MLRELLPNPFQIPPHVLQANNNWVHINKLQTARQSWSCSHV</sequence>
<protein>
    <submittedName>
        <fullName evidence="1">Uncharacterized protein</fullName>
    </submittedName>
</protein>